<evidence type="ECO:0000259" key="2">
    <source>
        <dbReference type="Pfam" id="PF03151"/>
    </source>
</evidence>
<evidence type="ECO:0000313" key="4">
    <source>
        <dbReference type="Proteomes" id="UP000479710"/>
    </source>
</evidence>
<organism evidence="3 4">
    <name type="scientific">Oryza meyeriana var. granulata</name>
    <dbReference type="NCBI Taxonomy" id="110450"/>
    <lineage>
        <taxon>Eukaryota</taxon>
        <taxon>Viridiplantae</taxon>
        <taxon>Streptophyta</taxon>
        <taxon>Embryophyta</taxon>
        <taxon>Tracheophyta</taxon>
        <taxon>Spermatophyta</taxon>
        <taxon>Magnoliopsida</taxon>
        <taxon>Liliopsida</taxon>
        <taxon>Poales</taxon>
        <taxon>Poaceae</taxon>
        <taxon>BOP clade</taxon>
        <taxon>Oryzoideae</taxon>
        <taxon>Oryzeae</taxon>
        <taxon>Oryzinae</taxon>
        <taxon>Oryza</taxon>
        <taxon>Oryza meyeriana</taxon>
    </lineage>
</organism>
<keyword evidence="1" id="KW-0812">Transmembrane</keyword>
<dbReference type="EMBL" id="SPHZ02000005">
    <property type="protein sequence ID" value="KAF0916479.1"/>
    <property type="molecule type" value="Genomic_DNA"/>
</dbReference>
<keyword evidence="4" id="KW-1185">Reference proteome</keyword>
<evidence type="ECO:0000256" key="1">
    <source>
        <dbReference type="SAM" id="Phobius"/>
    </source>
</evidence>
<keyword evidence="1" id="KW-1133">Transmembrane helix</keyword>
<dbReference type="Pfam" id="PF03151">
    <property type="entry name" value="TPT"/>
    <property type="match status" value="1"/>
</dbReference>
<protein>
    <recommendedName>
        <fullName evidence="2">Sugar phosphate transporter domain-containing protein</fullName>
    </recommendedName>
</protein>
<feature type="domain" description="Sugar phosphate transporter" evidence="2">
    <location>
        <begin position="15"/>
        <end position="110"/>
    </location>
</feature>
<name>A0A6G1DVH2_9ORYZ</name>
<feature type="transmembrane region" description="Helical" evidence="1">
    <location>
        <begin position="50"/>
        <end position="70"/>
    </location>
</feature>
<sequence length="114" mass="12585">MSACPGIARSARPASWAGFWSAMAANVTFQSRNVVSKKLMVKEEESLDNINLFSIITVMSFFLLAPVTLLTEGVKVTPTVLHSAGLNLKQIYTRSLLAAFCFHAYQQVSHPFDF</sequence>
<dbReference type="OrthoDB" id="6418713at2759"/>
<reference evidence="3 4" key="1">
    <citation type="submission" date="2019-11" db="EMBL/GenBank/DDBJ databases">
        <title>Whole genome sequence of Oryza granulata.</title>
        <authorList>
            <person name="Li W."/>
        </authorList>
    </citation>
    <scope>NUCLEOTIDE SEQUENCE [LARGE SCALE GENOMIC DNA]</scope>
    <source>
        <strain evidence="4">cv. Menghai</strain>
        <tissue evidence="3">Leaf</tissue>
    </source>
</reference>
<dbReference type="Proteomes" id="UP000479710">
    <property type="component" value="Unassembled WGS sequence"/>
</dbReference>
<accession>A0A6G1DVH2</accession>
<evidence type="ECO:0000313" key="3">
    <source>
        <dbReference type="EMBL" id="KAF0916479.1"/>
    </source>
</evidence>
<proteinExistence type="predicted"/>
<keyword evidence="1" id="KW-0472">Membrane</keyword>
<dbReference type="InterPro" id="IPR004853">
    <property type="entry name" value="Sugar_P_trans_dom"/>
</dbReference>
<dbReference type="AlphaFoldDB" id="A0A6G1DVH2"/>
<comment type="caution">
    <text evidence="3">The sequence shown here is derived from an EMBL/GenBank/DDBJ whole genome shotgun (WGS) entry which is preliminary data.</text>
</comment>
<gene>
    <name evidence="3" type="ORF">E2562_007563</name>
</gene>